<name>A0ABR8VBN6_9BACT</name>
<protein>
    <submittedName>
        <fullName evidence="1">Uncharacterized protein</fullName>
    </submittedName>
</protein>
<dbReference type="Proteomes" id="UP000616346">
    <property type="component" value="Unassembled WGS sequence"/>
</dbReference>
<comment type="caution">
    <text evidence="1">The sequence shown here is derived from an EMBL/GenBank/DDBJ whole genome shotgun (WGS) entry which is preliminary data.</text>
</comment>
<evidence type="ECO:0000313" key="1">
    <source>
        <dbReference type="EMBL" id="MBD8002145.1"/>
    </source>
</evidence>
<reference evidence="1 2" key="1">
    <citation type="submission" date="2020-08" db="EMBL/GenBank/DDBJ databases">
        <title>A Genomic Blueprint of the Chicken Gut Microbiome.</title>
        <authorList>
            <person name="Gilroy R."/>
            <person name="Ravi A."/>
            <person name="Getino M."/>
            <person name="Pursley I."/>
            <person name="Horton D.L."/>
            <person name="Alikhan N.-F."/>
            <person name="Baker D."/>
            <person name="Gharbi K."/>
            <person name="Hall N."/>
            <person name="Watson M."/>
            <person name="Adriaenssens E.M."/>
            <person name="Foster-Nyarko E."/>
            <person name="Jarju S."/>
            <person name="Secka A."/>
            <person name="Antonio M."/>
            <person name="Oren A."/>
            <person name="Chaudhuri R."/>
            <person name="La Ragione R.M."/>
            <person name="Hildebrand F."/>
            <person name="Pallen M.J."/>
        </authorList>
    </citation>
    <scope>NUCLEOTIDE SEQUENCE [LARGE SCALE GENOMIC DNA]</scope>
    <source>
        <strain evidence="1 2">Sa1YUN3</strain>
    </source>
</reference>
<dbReference type="RefSeq" id="WP_191710145.1">
    <property type="nucleotide sequence ID" value="NZ_JACSPQ010000006.1"/>
</dbReference>
<dbReference type="EMBL" id="JACSPQ010000006">
    <property type="protein sequence ID" value="MBD8002145.1"/>
    <property type="molecule type" value="Genomic_DNA"/>
</dbReference>
<gene>
    <name evidence="1" type="ORF">H9626_07945</name>
</gene>
<sequence length="184" mass="20150">MNKVIKLILLVSVVGCLASCGGEKAKEAARPKSLGDAKAEFAATLTAADTSAVKTQATRCMELLKADSVEQAIDMLYTVDGTKLRKLSDEEKANMKKRFTRFPVVDYAFEYLAFATQGNNDMKYTTYSRLRAADERPSKGVSLMFNPVRIDGQWYLAIKTAGQGSKEIKTLAGDRAFAPAEVTF</sequence>
<accession>A0ABR8VBN6</accession>
<proteinExistence type="predicted"/>
<keyword evidence="2" id="KW-1185">Reference proteome</keyword>
<organism evidence="1 2">
    <name type="scientific">Phocaeicola faecium</name>
    <dbReference type="NCBI Taxonomy" id="2762213"/>
    <lineage>
        <taxon>Bacteria</taxon>
        <taxon>Pseudomonadati</taxon>
        <taxon>Bacteroidota</taxon>
        <taxon>Bacteroidia</taxon>
        <taxon>Bacteroidales</taxon>
        <taxon>Bacteroidaceae</taxon>
        <taxon>Phocaeicola</taxon>
    </lineage>
</organism>
<evidence type="ECO:0000313" key="2">
    <source>
        <dbReference type="Proteomes" id="UP000616346"/>
    </source>
</evidence>